<dbReference type="PANTHER" id="PTHR45615">
    <property type="entry name" value="MYOSIN HEAVY CHAIN, NON-MUSCLE"/>
    <property type="match status" value="1"/>
</dbReference>
<organism evidence="3 4">
    <name type="scientific">Helicoverpa armigera</name>
    <name type="common">Cotton bollworm</name>
    <name type="synonym">Heliothis armigera</name>
    <dbReference type="NCBI Taxonomy" id="29058"/>
    <lineage>
        <taxon>Eukaryota</taxon>
        <taxon>Metazoa</taxon>
        <taxon>Ecdysozoa</taxon>
        <taxon>Arthropoda</taxon>
        <taxon>Hexapoda</taxon>
        <taxon>Insecta</taxon>
        <taxon>Pterygota</taxon>
        <taxon>Neoptera</taxon>
        <taxon>Endopterygota</taxon>
        <taxon>Lepidoptera</taxon>
        <taxon>Glossata</taxon>
        <taxon>Ditrysia</taxon>
        <taxon>Noctuoidea</taxon>
        <taxon>Noctuidae</taxon>
        <taxon>Heliothinae</taxon>
        <taxon>Helicoverpa</taxon>
    </lineage>
</organism>
<dbReference type="GO" id="GO:0016460">
    <property type="term" value="C:myosin II complex"/>
    <property type="evidence" value="ECO:0007669"/>
    <property type="project" value="TreeGrafter"/>
</dbReference>
<feature type="region of interest" description="Disordered" evidence="2">
    <location>
        <begin position="1480"/>
        <end position="1559"/>
    </location>
</feature>
<evidence type="ECO:0008006" key="5">
    <source>
        <dbReference type="Google" id="ProtNLM"/>
    </source>
</evidence>
<dbReference type="GO" id="GO:0032982">
    <property type="term" value="C:myosin filament"/>
    <property type="evidence" value="ECO:0007669"/>
    <property type="project" value="TreeGrafter"/>
</dbReference>
<dbReference type="GO" id="GO:0005737">
    <property type="term" value="C:cytoplasm"/>
    <property type="evidence" value="ECO:0007669"/>
    <property type="project" value="TreeGrafter"/>
</dbReference>
<dbReference type="OrthoDB" id="2914378at2759"/>
<keyword evidence="4" id="KW-1185">Reference proteome</keyword>
<feature type="region of interest" description="Disordered" evidence="2">
    <location>
        <begin position="426"/>
        <end position="475"/>
    </location>
</feature>
<feature type="coiled-coil region" evidence="1">
    <location>
        <begin position="787"/>
        <end position="828"/>
    </location>
</feature>
<name>A0A2W1BYD3_HELAM</name>
<dbReference type="GO" id="GO:0031032">
    <property type="term" value="P:actomyosin structure organization"/>
    <property type="evidence" value="ECO:0007669"/>
    <property type="project" value="TreeGrafter"/>
</dbReference>
<protein>
    <recommendedName>
        <fullName evidence="5">Myosin tail domain-containing protein</fullName>
    </recommendedName>
</protein>
<feature type="compositionally biased region" description="Polar residues" evidence="2">
    <location>
        <begin position="1519"/>
        <end position="1530"/>
    </location>
</feature>
<evidence type="ECO:0000256" key="2">
    <source>
        <dbReference type="SAM" id="MobiDB-lite"/>
    </source>
</evidence>
<reference evidence="3 4" key="1">
    <citation type="journal article" date="2017" name="BMC Biol.">
        <title>Genomic innovations, transcriptional plasticity and gene loss underlying the evolution and divergence of two highly polyphagous and invasive Helicoverpa pest species.</title>
        <authorList>
            <person name="Pearce S.L."/>
            <person name="Clarke D.F."/>
            <person name="East P.D."/>
            <person name="Elfekih S."/>
            <person name="Gordon K.H."/>
            <person name="Jermiin L.S."/>
            <person name="McGaughran A."/>
            <person name="Oakeshott J.G."/>
            <person name="Papanikolaou A."/>
            <person name="Perera O.P."/>
            <person name="Rane R.V."/>
            <person name="Richards S."/>
            <person name="Tay W.T."/>
            <person name="Walsh T.K."/>
            <person name="Anderson A."/>
            <person name="Anderson C.J."/>
            <person name="Asgari S."/>
            <person name="Board P.G."/>
            <person name="Bretschneider A."/>
            <person name="Campbell P.M."/>
            <person name="Chertemps T."/>
            <person name="Christeller J.T."/>
            <person name="Coppin C.W."/>
            <person name="Downes S.J."/>
            <person name="Duan G."/>
            <person name="Farnsworth C.A."/>
            <person name="Good R.T."/>
            <person name="Han L.B."/>
            <person name="Han Y.C."/>
            <person name="Hatje K."/>
            <person name="Horne I."/>
            <person name="Huang Y.P."/>
            <person name="Hughes D.S."/>
            <person name="Jacquin-Joly E."/>
            <person name="James W."/>
            <person name="Jhangiani S."/>
            <person name="Kollmar M."/>
            <person name="Kuwar S.S."/>
            <person name="Li S."/>
            <person name="Liu N.Y."/>
            <person name="Maibeche M.T."/>
            <person name="Miller J.R."/>
            <person name="Montagne N."/>
            <person name="Perry T."/>
            <person name="Qu J."/>
            <person name="Song S.V."/>
            <person name="Sutton G.G."/>
            <person name="Vogel H."/>
            <person name="Walenz B.P."/>
            <person name="Xu W."/>
            <person name="Zhang H.J."/>
            <person name="Zou Z."/>
            <person name="Batterham P."/>
            <person name="Edwards O.R."/>
            <person name="Feyereisen R."/>
            <person name="Gibbs R.A."/>
            <person name="Heckel D.G."/>
            <person name="McGrath A."/>
            <person name="Robin C."/>
            <person name="Scherer S.E."/>
            <person name="Worley K.C."/>
            <person name="Wu Y.D."/>
        </authorList>
    </citation>
    <scope>NUCLEOTIDE SEQUENCE [LARGE SCALE GENOMIC DNA]</scope>
    <source>
        <strain evidence="3">Harm_GR_Male_#8</strain>
        <tissue evidence="3">Whole organism</tissue>
    </source>
</reference>
<feature type="region of interest" description="Disordered" evidence="2">
    <location>
        <begin position="891"/>
        <end position="914"/>
    </location>
</feature>
<feature type="compositionally biased region" description="Basic and acidic residues" evidence="2">
    <location>
        <begin position="436"/>
        <end position="445"/>
    </location>
</feature>
<dbReference type="EMBL" id="KZ149898">
    <property type="protein sequence ID" value="PZC78665.1"/>
    <property type="molecule type" value="Genomic_DNA"/>
</dbReference>
<dbReference type="PROSITE" id="PS50096">
    <property type="entry name" value="IQ"/>
    <property type="match status" value="1"/>
</dbReference>
<evidence type="ECO:0000313" key="4">
    <source>
        <dbReference type="Proteomes" id="UP000249218"/>
    </source>
</evidence>
<proteinExistence type="predicted"/>
<evidence type="ECO:0000313" key="3">
    <source>
        <dbReference type="EMBL" id="PZC78665.1"/>
    </source>
</evidence>
<dbReference type="Proteomes" id="UP000249218">
    <property type="component" value="Unassembled WGS sequence"/>
</dbReference>
<feature type="compositionally biased region" description="Basic and acidic residues" evidence="2">
    <location>
        <begin position="457"/>
        <end position="475"/>
    </location>
</feature>
<dbReference type="GO" id="GO:0051015">
    <property type="term" value="F:actin filament binding"/>
    <property type="evidence" value="ECO:0007669"/>
    <property type="project" value="TreeGrafter"/>
</dbReference>
<dbReference type="PANTHER" id="PTHR45615:SF36">
    <property type="entry name" value="MYOSIN HEAVY CHAIN-LIKE, ISOFORM B-RELATED"/>
    <property type="match status" value="1"/>
</dbReference>
<feature type="compositionally biased region" description="Low complexity" evidence="2">
    <location>
        <begin position="1531"/>
        <end position="1550"/>
    </location>
</feature>
<keyword evidence="1" id="KW-0175">Coiled coil</keyword>
<evidence type="ECO:0000256" key="1">
    <source>
        <dbReference type="SAM" id="Coils"/>
    </source>
</evidence>
<dbReference type="SUPFAM" id="SSF52540">
    <property type="entry name" value="P-loop containing nucleoside triphosphate hydrolases"/>
    <property type="match status" value="1"/>
</dbReference>
<dbReference type="Gene3D" id="1.20.5.4820">
    <property type="match status" value="1"/>
</dbReference>
<accession>A0A2W1BYD3</accession>
<gene>
    <name evidence="3" type="primary">HaOG201964</name>
    <name evidence="3" type="ORF">B5X24_HaOG201964</name>
</gene>
<sequence length="1559" mass="174245">MPAVKVFNIFGGQKPTEKHPPSAPPAQQGALQKFYRTFSVGPETSPEHKGSKVTAIAACLERRISEPVKISSDNVQKFVTKVNITDVVVNAKTDCLTPRRHVYENVNIAGDNNVVRDNLLDESKGYSSIYEDVAILKAESKPPSDSKPETKLNKALESFDKILSEFTCTSLTSDVKVTKNNFIPPKLQKSKTCSIIESRCILKKSNSDPESDCKIRNKVARNNSIDKTTSLWNLDDMKGKELTAPLVPLSVPPNDKMNPDKYATYKITSKNSSRPNCFKAEDLKKLDVKTRILKKTLSNPPSTPVPVVSKSKPVMKKVEKKVNDPKKTKPKTCTDNGSLNIKISLESKETPKSQMQKAKSVWEIGNEYVISPGFERTKSTTSIAGSPSKIPVIRSQMSHNKFSSTRALFSPTPVDLSNVDQARECAQKKKPLAPRKNNDKPDGSKQIRQKSQLNLKSDAKRQNDKTKKEPVDVKSKAVLSTKSTLKDYSDEINAVRAKLQHRTINKRDIVVTPDTKRNENESGDIDSTLSPVKSIVKKLELKTAQELKTETSQFINCKVIPPVHKELCVANTTFHNHLSTLVGRQVKYVESRDDSKTCSQIEKLPLHKQTEEKISDTHSDCSDDSGHVSNDAVHDNDVAFDNVHDLSPVHSVDEVDFKVFDGPKQFGIDLPENAKSVCPVRPARRSGRGNEVASGTRATDVPKVDEQIMFRGGVVGELDARRDAALARVLVRLQARARGLLARRRAQRLRTQHTAARCVQRNVRAFLAVRDWPWWRLLVRVTPLLAVHRTEHRLKQAQDELESLKAKLEKVESERTHYKNESERLESKLSEVGGELAEERAAAGLATERADAEAAERLRVERDNRDLLANNQRLQQASERLELELLHWRSADSGGAEPSDSEGSEADASASGDKYKRRFERAHRELQLLRAQLRRQHEDDLEQLVTVKKQLEKKVQDAYEEVEEQRAVAAQWKRKLQKLTNDMADLRSLLDEQTCRNNLLEKRQRKFDGELQAAQEELKRERSAKERLSRERDQAHAEKYAVEQSLSEARLELELKEERLAAATRELEERGGGGDELSALRRNKTELERRVRDQEEELDELAGQIQLLESSKLRLEMLLEQQRKEARLEAAARDDEMEETRANAAKKLKMLESQLESEHSERSLLLRERHELERRLAALEETARAENHEQAQLLQRLKRDLKRYRALLRDAQTMLEQKEKEGGAKAQIRQLKNQVEDLELAVRAATKARQAAEAEAAEANAALEEASRARVDAAERAMTAARDAAAARAQLDDAEEEAAELLKKYRSSTSALCAAQSETREACARADAAAEEARAARDKLAELTAKLAHAEAGHSHGHMEAERRLELRNKELESSLELEATARSRLEGQLSRLREAHEQLAQELATARAKEQLAADELRKITRQLRELKEENSALNAKLSEAGRAKAAAEAAASAAAADAAAARDEARLAARRATALQEAIAGDLSSPGDSRDTDSDNDSYSSDESIGTFLANHKLSPSAPSRNSVQLDTQKSQSSGGRESRSSVGSSKQMSPTKESFA</sequence>
<dbReference type="InterPro" id="IPR027417">
    <property type="entry name" value="P-loop_NTPase"/>
</dbReference>
<feature type="region of interest" description="Disordered" evidence="2">
    <location>
        <begin position="297"/>
        <end position="337"/>
    </location>
</feature>
<feature type="compositionally biased region" description="Basic and acidic residues" evidence="2">
    <location>
        <begin position="316"/>
        <end position="327"/>
    </location>
</feature>
<feature type="coiled-coil region" evidence="1">
    <location>
        <begin position="1383"/>
        <end position="1445"/>
    </location>
</feature>
<feature type="region of interest" description="Disordered" evidence="2">
    <location>
        <begin position="1018"/>
        <end position="1041"/>
    </location>
</feature>